<feature type="signal peptide" evidence="18">
    <location>
        <begin position="1"/>
        <end position="21"/>
    </location>
</feature>
<dbReference type="PANTHER" id="PTHR36999">
    <property type="entry name" value="ISOCITRATE DEHYDROGENASE [NADP]"/>
    <property type="match status" value="1"/>
</dbReference>
<dbReference type="Gene3D" id="2.170.130.10">
    <property type="entry name" value="TonB-dependent receptor, plug domain"/>
    <property type="match status" value="1"/>
</dbReference>
<feature type="domain" description="TonB-dependent receptor plug" evidence="19">
    <location>
        <begin position="146"/>
        <end position="223"/>
    </location>
</feature>
<evidence type="ECO:0000256" key="9">
    <source>
        <dbReference type="ARBA" id="ARBA00022723"/>
    </source>
</evidence>
<dbReference type="GO" id="GO:0009279">
    <property type="term" value="C:cell outer membrane"/>
    <property type="evidence" value="ECO:0007669"/>
    <property type="project" value="UniProtKB-SubCell"/>
</dbReference>
<comment type="similarity">
    <text evidence="17">Belongs to the TonB-dependent receptor family.</text>
</comment>
<evidence type="ECO:0000256" key="1">
    <source>
        <dbReference type="ARBA" id="ARBA00001946"/>
    </source>
</evidence>
<dbReference type="GO" id="GO:0006097">
    <property type="term" value="P:glyoxylate cycle"/>
    <property type="evidence" value="ECO:0007669"/>
    <property type="project" value="UniProtKB-KW"/>
</dbReference>
<evidence type="ECO:0000259" key="19">
    <source>
        <dbReference type="Pfam" id="PF07715"/>
    </source>
</evidence>
<keyword evidence="4" id="KW-0329">Glyoxylate bypass</keyword>
<dbReference type="OrthoDB" id="9803050at2"/>
<evidence type="ECO:0000256" key="10">
    <source>
        <dbReference type="ARBA" id="ARBA00022842"/>
    </source>
</evidence>
<comment type="similarity">
    <text evidence="16">Belongs to the monomeric-type IDH family.</text>
</comment>
<name>A0A366B1G5_9FLAO</name>
<dbReference type="InterPro" id="IPR008969">
    <property type="entry name" value="CarboxyPept-like_regulatory"/>
</dbReference>
<evidence type="ECO:0000256" key="8">
    <source>
        <dbReference type="ARBA" id="ARBA00022692"/>
    </source>
</evidence>
<dbReference type="GO" id="GO:0006099">
    <property type="term" value="P:tricarboxylic acid cycle"/>
    <property type="evidence" value="ECO:0007669"/>
    <property type="project" value="UniProtKB-KW"/>
</dbReference>
<evidence type="ECO:0000256" key="11">
    <source>
        <dbReference type="ARBA" id="ARBA00022857"/>
    </source>
</evidence>
<keyword evidence="11" id="KW-0521">NADP</keyword>
<dbReference type="PANTHER" id="PTHR36999:SF1">
    <property type="entry name" value="ISOCITRATE DEHYDROGENASE (NADP(+))"/>
    <property type="match status" value="1"/>
</dbReference>
<dbReference type="Gene3D" id="2.60.40.1120">
    <property type="entry name" value="Carboxypeptidase-like, regulatory domain"/>
    <property type="match status" value="1"/>
</dbReference>
<keyword evidence="5 17" id="KW-0813">Transport</keyword>
<comment type="catalytic activity">
    <reaction evidence="15">
        <text>D-threo-isocitrate + NADP(+) = 2-oxoglutarate + CO2 + NADPH</text>
        <dbReference type="Rhea" id="RHEA:19629"/>
        <dbReference type="ChEBI" id="CHEBI:15562"/>
        <dbReference type="ChEBI" id="CHEBI:16526"/>
        <dbReference type="ChEBI" id="CHEBI:16810"/>
        <dbReference type="ChEBI" id="CHEBI:57783"/>
        <dbReference type="ChEBI" id="CHEBI:58349"/>
        <dbReference type="EC" id="1.1.1.42"/>
    </reaction>
</comment>
<accession>A0A366B1G5</accession>
<dbReference type="InterPro" id="IPR012910">
    <property type="entry name" value="Plug_dom"/>
</dbReference>
<feature type="chain" id="PRO_5016933341" description="isocitrate dehydrogenase (NADP(+))" evidence="18">
    <location>
        <begin position="22"/>
        <end position="793"/>
    </location>
</feature>
<evidence type="ECO:0000313" key="21">
    <source>
        <dbReference type="Proteomes" id="UP000253676"/>
    </source>
</evidence>
<keyword evidence="8 17" id="KW-0812">Transmembrane</keyword>
<evidence type="ECO:0000256" key="7">
    <source>
        <dbReference type="ARBA" id="ARBA00022532"/>
    </source>
</evidence>
<evidence type="ECO:0000256" key="18">
    <source>
        <dbReference type="SAM" id="SignalP"/>
    </source>
</evidence>
<dbReference type="Proteomes" id="UP000253676">
    <property type="component" value="Unassembled WGS sequence"/>
</dbReference>
<dbReference type="InterPro" id="IPR036942">
    <property type="entry name" value="Beta-barrel_TonB_sf"/>
</dbReference>
<evidence type="ECO:0000256" key="12">
    <source>
        <dbReference type="ARBA" id="ARBA00023002"/>
    </source>
</evidence>
<proteinExistence type="inferred from homology"/>
<evidence type="ECO:0000256" key="15">
    <source>
        <dbReference type="ARBA" id="ARBA00023554"/>
    </source>
</evidence>
<evidence type="ECO:0000256" key="2">
    <source>
        <dbReference type="ARBA" id="ARBA00004571"/>
    </source>
</evidence>
<evidence type="ECO:0000256" key="17">
    <source>
        <dbReference type="PROSITE-ProRule" id="PRU01360"/>
    </source>
</evidence>
<dbReference type="EMBL" id="QNUX01000004">
    <property type="protein sequence ID" value="RBN50952.1"/>
    <property type="molecule type" value="Genomic_DNA"/>
</dbReference>
<dbReference type="InterPro" id="IPR004436">
    <property type="entry name" value="Isocitrate_DH_NADP_mono"/>
</dbReference>
<keyword evidence="18" id="KW-0732">Signal</keyword>
<dbReference type="AlphaFoldDB" id="A0A366B1G5"/>
<evidence type="ECO:0000256" key="6">
    <source>
        <dbReference type="ARBA" id="ARBA00022452"/>
    </source>
</evidence>
<dbReference type="GO" id="GO:0004450">
    <property type="term" value="F:isocitrate dehydrogenase (NADP+) activity"/>
    <property type="evidence" value="ECO:0007669"/>
    <property type="project" value="UniProtKB-EC"/>
</dbReference>
<keyword evidence="21" id="KW-1185">Reference proteome</keyword>
<dbReference type="InterPro" id="IPR037066">
    <property type="entry name" value="Plug_dom_sf"/>
</dbReference>
<evidence type="ECO:0000256" key="13">
    <source>
        <dbReference type="ARBA" id="ARBA00023136"/>
    </source>
</evidence>
<dbReference type="InterPro" id="IPR039426">
    <property type="entry name" value="TonB-dep_rcpt-like"/>
</dbReference>
<evidence type="ECO:0000256" key="4">
    <source>
        <dbReference type="ARBA" id="ARBA00022435"/>
    </source>
</evidence>
<keyword evidence="10" id="KW-0460">Magnesium</keyword>
<keyword evidence="13 17" id="KW-0472">Membrane</keyword>
<keyword evidence="14 17" id="KW-0998">Cell outer membrane</keyword>
<dbReference type="RefSeq" id="WP_113634408.1">
    <property type="nucleotide sequence ID" value="NZ_QNUX01000004.1"/>
</dbReference>
<dbReference type="EC" id="1.1.1.42" evidence="3"/>
<reference evidence="20 21" key="1">
    <citation type="submission" date="2018-07" db="EMBL/GenBank/DDBJ databases">
        <title>Complete genome sequence of Flavobacterium psychrolimnae LMG 22018.</title>
        <authorList>
            <person name="Kim D.-U."/>
        </authorList>
    </citation>
    <scope>NUCLEOTIDE SEQUENCE [LARGE SCALE GENOMIC DNA]</scope>
    <source>
        <strain evidence="20 21">LMG 22018</strain>
    </source>
</reference>
<dbReference type="GO" id="GO:0046872">
    <property type="term" value="F:metal ion binding"/>
    <property type="evidence" value="ECO:0007669"/>
    <property type="project" value="UniProtKB-KW"/>
</dbReference>
<comment type="cofactor">
    <cofactor evidence="1">
        <name>Mg(2+)</name>
        <dbReference type="ChEBI" id="CHEBI:18420"/>
    </cofactor>
</comment>
<keyword evidence="9" id="KW-0479">Metal-binding</keyword>
<dbReference type="Pfam" id="PF07715">
    <property type="entry name" value="Plug"/>
    <property type="match status" value="1"/>
</dbReference>
<evidence type="ECO:0000313" key="20">
    <source>
        <dbReference type="EMBL" id="RBN50952.1"/>
    </source>
</evidence>
<comment type="subcellular location">
    <subcellularLocation>
        <location evidence="2 17">Cell outer membrane</location>
        <topology evidence="2 17">Multi-pass membrane protein</topology>
    </subcellularLocation>
</comment>
<dbReference type="Pfam" id="PF13715">
    <property type="entry name" value="CarbopepD_reg_2"/>
    <property type="match status" value="1"/>
</dbReference>
<evidence type="ECO:0000256" key="14">
    <source>
        <dbReference type="ARBA" id="ARBA00023237"/>
    </source>
</evidence>
<gene>
    <name evidence="20" type="ORF">DR980_06370</name>
</gene>
<dbReference type="Gene3D" id="2.40.170.20">
    <property type="entry name" value="TonB-dependent receptor, beta-barrel domain"/>
    <property type="match status" value="1"/>
</dbReference>
<keyword evidence="12" id="KW-0560">Oxidoreductase</keyword>
<protein>
    <recommendedName>
        <fullName evidence="3">isocitrate dehydrogenase (NADP(+))</fullName>
        <ecNumber evidence="3">1.1.1.42</ecNumber>
    </recommendedName>
</protein>
<dbReference type="PROSITE" id="PS52016">
    <property type="entry name" value="TONB_DEPENDENT_REC_3"/>
    <property type="match status" value="1"/>
</dbReference>
<dbReference type="SUPFAM" id="SSF56935">
    <property type="entry name" value="Porins"/>
    <property type="match status" value="1"/>
</dbReference>
<organism evidence="20 21">
    <name type="scientific">Flavobacterium psychrolimnae</name>
    <dbReference type="NCBI Taxonomy" id="249351"/>
    <lineage>
        <taxon>Bacteria</taxon>
        <taxon>Pseudomonadati</taxon>
        <taxon>Bacteroidota</taxon>
        <taxon>Flavobacteriia</taxon>
        <taxon>Flavobacteriales</taxon>
        <taxon>Flavobacteriaceae</taxon>
        <taxon>Flavobacterium</taxon>
    </lineage>
</organism>
<evidence type="ECO:0000256" key="5">
    <source>
        <dbReference type="ARBA" id="ARBA00022448"/>
    </source>
</evidence>
<sequence length="793" mass="89614">MTPKKIITFLVVLLSALSSFGQEKFTLSGTIIDANSNETLIGVNVVIPELKTGVTTNEYGFYSITIPKGNYTVQISYLGYLTISESISLNQNIKNNFNLFSNETALQEVIITDNKTKIDIKKPEMSVNKLSISAIKKMPVVLGEVDVLKSILLLPGVTNAGEGASGFNVRGGGADQNLILLDEATIFNSSHVFGFFSVFNPDAIKDLKLYKGGIPARYGGRASSVLDIYQKDGNSKGFHVNGGIGLISSRILAEGPLVKDKGSFLIGGRSSYAHLFLKLSEEQKNNSAYFYDLNTKLSYKLDSNNSLYLSGYFGRDVFSLNKSFTNIYGNATLNLRWNHLFSEKLFSNLSLIYSDYYYGLDLDFVGFKWDSGIRNYNIKYDFKNYISDKFKLNYGINGIYYEFNPGTIRPSDENSGINFDQLDKKYAFEPAAYINADHEISDRISLSYGLRYSMFYRLGQSTVNIYADNNPVTFNSALQIYEKATPIGTKFYDRNKIMQSYNYLEPRFSMAYQINEEQSIKASYNRMVQYLQLISNTSSPTPLDVWTPSDSFIKPQIADQVALGYFKNFSDDMYSLEVETYYKEVQNRLDYIDGADLIANKAIEQIILNGQLRSYGLEIMFRKNEGKFNGWISYTLSKSEQQTPGRTPIETGINNGQWYNSVYDKLHNIAITSSYNLNEKWSFGANFALQTGQPVTYPVGQYDYLGINVPSYGLRNENRLPAYHHLDIAATLTPTKNKNREWKGEWVFSIYNLYNRKNAASINFRQNTDTGSNEAIKTSIFGVVPAVSYNFKF</sequence>
<keyword evidence="7" id="KW-0816">Tricarboxylic acid cycle</keyword>
<evidence type="ECO:0000256" key="3">
    <source>
        <dbReference type="ARBA" id="ARBA00013013"/>
    </source>
</evidence>
<dbReference type="SUPFAM" id="SSF49464">
    <property type="entry name" value="Carboxypeptidase regulatory domain-like"/>
    <property type="match status" value="1"/>
</dbReference>
<evidence type="ECO:0000256" key="16">
    <source>
        <dbReference type="ARBA" id="ARBA00046318"/>
    </source>
</evidence>
<keyword evidence="6 17" id="KW-1134">Transmembrane beta strand</keyword>
<comment type="caution">
    <text evidence="20">The sequence shown here is derived from an EMBL/GenBank/DDBJ whole genome shotgun (WGS) entry which is preliminary data.</text>
</comment>